<evidence type="ECO:0000259" key="5">
    <source>
        <dbReference type="PROSITE" id="PS50234"/>
    </source>
</evidence>
<dbReference type="AlphaFoldDB" id="A1ZDA1"/>
<sequence length="756" mass="86718">MAQACTPPPTVERFRGRRFVNYGDEVTLSWNVPKATSVEIEGVQNNLPAKGKIKIKPGQTTTYKLIARNKKHTVTKEYKVKVVKRSAVIDKFDGDDEIAEGEEANLYWSVRDAKTIRIAGLDKTLKANESLTIKPDSTTQYILEAKDRYGEVVRDTHTVKVKFDEYFKGPRSISVGEKVRVKWRFKQARFVVFQNDTLPTEGTTLLQPKRSKNYSMMVIRNNRKVNFVKLPIKVVPVTFKGKKDILLGSKTLIRWNAKGMKSVIYRGDSLPLVGSMEVAPLRNTTYKFLIDDGEKSFVKSFRVRVIRRKFIKNVAKKTTLKKGQKLDFDIFATDRSKFPKEVKLYVLVTDTSGNFISHLAPPYVSYRESRKFFRKIVESVKGRRYAINNFKVREIHEMISKPYDISLVMDYSGSMAGNIKKLEEATRKFILTKHPNDKISVVKFDERLETELRLTAQGSKTDCVKFDGLTRYGGSTALYAGADEGLESLKNAQNNKVMLLFTDGEENSSLQYFGKRAFRASEVVKKAREKGIRVFTIAYGTGVNNKTLNALSMLTDGKTYFIENPDEIKQVYEELPRIFRNFYEITYRPVNVQGQHDIELTYNNGLGKSQTVGSSTHIGENYEIDKYDYEGAYKYQTNLKKRPVAPPQSVAFFEYNKYELKDKFIKNLEPFIKYLQKNKNAELAIYGHTDQVGTAAACLLLSQRRANAIKQYFVRHGVAAKRITAKGYGKAKPIWKNEKHDWQAKENRRIELLLLE</sequence>
<feature type="domain" description="VWFA" evidence="5">
    <location>
        <begin position="404"/>
        <end position="575"/>
    </location>
</feature>
<accession>A1ZDA1</accession>
<dbReference type="Pfam" id="PF00691">
    <property type="entry name" value="OmpA"/>
    <property type="match status" value="1"/>
</dbReference>
<dbReference type="Proteomes" id="UP000004095">
    <property type="component" value="Unassembled WGS sequence"/>
</dbReference>
<gene>
    <name evidence="7" type="ORF">M23134_05146</name>
</gene>
<dbReference type="InterPro" id="IPR050330">
    <property type="entry name" value="Bact_OuterMem_StrucFunc"/>
</dbReference>
<keyword evidence="3" id="KW-0998">Cell outer membrane</keyword>
<dbReference type="SUPFAM" id="SSF103088">
    <property type="entry name" value="OmpA-like"/>
    <property type="match status" value="1"/>
</dbReference>
<dbReference type="PANTHER" id="PTHR30329:SF21">
    <property type="entry name" value="LIPOPROTEIN YIAD-RELATED"/>
    <property type="match status" value="1"/>
</dbReference>
<feature type="domain" description="OmpA-like" evidence="6">
    <location>
        <begin position="640"/>
        <end position="756"/>
    </location>
</feature>
<comment type="caution">
    <text evidence="7">The sequence shown here is derived from an EMBL/GenBank/DDBJ whole genome shotgun (WGS) entry which is preliminary data.</text>
</comment>
<protein>
    <submittedName>
        <fullName evidence="7">OmpA family protein</fullName>
    </submittedName>
</protein>
<dbReference type="InterPro" id="IPR006664">
    <property type="entry name" value="OMP_bac"/>
</dbReference>
<evidence type="ECO:0000313" key="8">
    <source>
        <dbReference type="Proteomes" id="UP000004095"/>
    </source>
</evidence>
<keyword evidence="2 4" id="KW-0472">Membrane</keyword>
<evidence type="ECO:0000259" key="6">
    <source>
        <dbReference type="PROSITE" id="PS51123"/>
    </source>
</evidence>
<dbReference type="InterPro" id="IPR006665">
    <property type="entry name" value="OmpA-like"/>
</dbReference>
<dbReference type="GO" id="GO:0009279">
    <property type="term" value="C:cell outer membrane"/>
    <property type="evidence" value="ECO:0007669"/>
    <property type="project" value="UniProtKB-SubCell"/>
</dbReference>
<dbReference type="Gene3D" id="3.40.50.410">
    <property type="entry name" value="von Willebrand factor, type A domain"/>
    <property type="match status" value="1"/>
</dbReference>
<dbReference type="PROSITE" id="PS51123">
    <property type="entry name" value="OMPA_2"/>
    <property type="match status" value="1"/>
</dbReference>
<proteinExistence type="predicted"/>
<dbReference type="eggNOG" id="COG2885">
    <property type="taxonomic scope" value="Bacteria"/>
</dbReference>
<evidence type="ECO:0000256" key="2">
    <source>
        <dbReference type="ARBA" id="ARBA00023136"/>
    </source>
</evidence>
<dbReference type="eggNOG" id="COG2304">
    <property type="taxonomic scope" value="Bacteria"/>
</dbReference>
<evidence type="ECO:0000256" key="4">
    <source>
        <dbReference type="PROSITE-ProRule" id="PRU00473"/>
    </source>
</evidence>
<reference evidence="7 8" key="1">
    <citation type="submission" date="2007-01" db="EMBL/GenBank/DDBJ databases">
        <authorList>
            <person name="Haygood M."/>
            <person name="Podell S."/>
            <person name="Anderson C."/>
            <person name="Hopkinson B."/>
            <person name="Roe K."/>
            <person name="Barbeau K."/>
            <person name="Gaasterland T."/>
            <person name="Ferriera S."/>
            <person name="Johnson J."/>
            <person name="Kravitz S."/>
            <person name="Beeson K."/>
            <person name="Sutton G."/>
            <person name="Rogers Y.-H."/>
            <person name="Friedman R."/>
            <person name="Frazier M."/>
            <person name="Venter J.C."/>
        </authorList>
    </citation>
    <scope>NUCLEOTIDE SEQUENCE [LARGE SCALE GENOMIC DNA]</scope>
    <source>
        <strain evidence="7 8">ATCC 23134</strain>
    </source>
</reference>
<dbReference type="PANTHER" id="PTHR30329">
    <property type="entry name" value="STATOR ELEMENT OF FLAGELLAR MOTOR COMPLEX"/>
    <property type="match status" value="1"/>
</dbReference>
<dbReference type="InterPro" id="IPR036737">
    <property type="entry name" value="OmpA-like_sf"/>
</dbReference>
<evidence type="ECO:0000313" key="7">
    <source>
        <dbReference type="EMBL" id="EAY31640.1"/>
    </source>
</evidence>
<organism evidence="7 8">
    <name type="scientific">Microscilla marina ATCC 23134</name>
    <dbReference type="NCBI Taxonomy" id="313606"/>
    <lineage>
        <taxon>Bacteria</taxon>
        <taxon>Pseudomonadati</taxon>
        <taxon>Bacteroidota</taxon>
        <taxon>Cytophagia</taxon>
        <taxon>Cytophagales</taxon>
        <taxon>Microscillaceae</taxon>
        <taxon>Microscilla</taxon>
    </lineage>
</organism>
<evidence type="ECO:0000256" key="3">
    <source>
        <dbReference type="ARBA" id="ARBA00023237"/>
    </source>
</evidence>
<dbReference type="PRINTS" id="PR01021">
    <property type="entry name" value="OMPADOMAIN"/>
</dbReference>
<name>A1ZDA1_MICM2</name>
<keyword evidence="8" id="KW-1185">Reference proteome</keyword>
<dbReference type="PROSITE" id="PS50234">
    <property type="entry name" value="VWFA"/>
    <property type="match status" value="1"/>
</dbReference>
<dbReference type="SMART" id="SM00327">
    <property type="entry name" value="VWA"/>
    <property type="match status" value="1"/>
</dbReference>
<dbReference type="CDD" id="cd00198">
    <property type="entry name" value="vWFA"/>
    <property type="match status" value="1"/>
</dbReference>
<dbReference type="Gene3D" id="3.30.1330.60">
    <property type="entry name" value="OmpA-like domain"/>
    <property type="match status" value="1"/>
</dbReference>
<dbReference type="InterPro" id="IPR002035">
    <property type="entry name" value="VWF_A"/>
</dbReference>
<dbReference type="EMBL" id="AAWS01000002">
    <property type="protein sequence ID" value="EAY31640.1"/>
    <property type="molecule type" value="Genomic_DNA"/>
</dbReference>
<dbReference type="SUPFAM" id="SSF53300">
    <property type="entry name" value="vWA-like"/>
    <property type="match status" value="1"/>
</dbReference>
<comment type="subcellular location">
    <subcellularLocation>
        <location evidence="1">Cell outer membrane</location>
    </subcellularLocation>
</comment>
<dbReference type="Pfam" id="PF00092">
    <property type="entry name" value="VWA"/>
    <property type="match status" value="1"/>
</dbReference>
<evidence type="ECO:0000256" key="1">
    <source>
        <dbReference type="ARBA" id="ARBA00004442"/>
    </source>
</evidence>
<dbReference type="eggNOG" id="COG3485">
    <property type="taxonomic scope" value="Bacteria"/>
</dbReference>
<dbReference type="InterPro" id="IPR036465">
    <property type="entry name" value="vWFA_dom_sf"/>
</dbReference>
<dbReference type="CDD" id="cd07185">
    <property type="entry name" value="OmpA_C-like"/>
    <property type="match status" value="1"/>
</dbReference>